<dbReference type="RefSeq" id="WP_145944024.1">
    <property type="nucleotide sequence ID" value="NZ_CP017641.1"/>
</dbReference>
<evidence type="ECO:0000259" key="1">
    <source>
        <dbReference type="Pfam" id="PF09949"/>
    </source>
</evidence>
<dbReference type="AlphaFoldDB" id="A0A1P8WCM1"/>
<dbReference type="GO" id="GO:0008195">
    <property type="term" value="F:phosphatidate phosphatase activity"/>
    <property type="evidence" value="ECO:0007669"/>
    <property type="project" value="InterPro"/>
</dbReference>
<dbReference type="OrthoDB" id="9789875at2"/>
<dbReference type="InterPro" id="IPR052935">
    <property type="entry name" value="Mg2+_PAP"/>
</dbReference>
<name>A0A1P8WCM1_9PLAN</name>
<evidence type="ECO:0000313" key="3">
    <source>
        <dbReference type="Proteomes" id="UP000187735"/>
    </source>
</evidence>
<dbReference type="KEGG" id="fmr:Fuma_01404"/>
<dbReference type="Proteomes" id="UP000187735">
    <property type="component" value="Chromosome"/>
</dbReference>
<organism evidence="2 3">
    <name type="scientific">Fuerstiella marisgermanici</name>
    <dbReference type="NCBI Taxonomy" id="1891926"/>
    <lineage>
        <taxon>Bacteria</taxon>
        <taxon>Pseudomonadati</taxon>
        <taxon>Planctomycetota</taxon>
        <taxon>Planctomycetia</taxon>
        <taxon>Planctomycetales</taxon>
        <taxon>Planctomycetaceae</taxon>
        <taxon>Fuerstiella</taxon>
    </lineage>
</organism>
<dbReference type="EMBL" id="CP017641">
    <property type="protein sequence ID" value="APZ91810.1"/>
    <property type="molecule type" value="Genomic_DNA"/>
</dbReference>
<dbReference type="InterPro" id="IPR019236">
    <property type="entry name" value="APP1_cat"/>
</dbReference>
<dbReference type="PANTHER" id="PTHR28208:SF3">
    <property type="entry name" value="PHOSPHATIDATE PHOSPHATASE APP1"/>
    <property type="match status" value="1"/>
</dbReference>
<dbReference type="Pfam" id="PF09949">
    <property type="entry name" value="APP1_cat"/>
    <property type="match status" value="1"/>
</dbReference>
<sequence length="390" mass="43793">MSSRSTWREELKQALTEVVSCADDFVDIRWRSLRHRFGWDGIPKIQPYIGYADSTTVRLHGRVLTNPPAELPGENDRWWQNLANTYQRFESDEVPDCEVEIRLGEITHRTVTDAEGYFFVEEPHEFTDTSRGLWSKATIQIVNHPRVSSDASLVTCRVMTPPRNAKFGVISDVDDTILYTGVTRLLTMAKLTFLGNSRTRLPLAGAASLYHALQGTEKPENSESLNPIFYVSSSPWNLFDLLEDFLELNRIPLGPLLLRDLGFDTNKFLAEGHDHKLDKARNILNQYPDLPFLLFGDSGEDDARLYATAAEEFGEQITAIFIRDVDPDVISDRDESVGASIKRAEAAGVPMHLIRDSIEAAEILHSMQLLDAADVAMVRSATAVDLKRGA</sequence>
<keyword evidence="3" id="KW-1185">Reference proteome</keyword>
<dbReference type="STRING" id="1891926.Fuma_01404"/>
<evidence type="ECO:0000313" key="2">
    <source>
        <dbReference type="EMBL" id="APZ91810.1"/>
    </source>
</evidence>
<accession>A0A1P8WCM1</accession>
<protein>
    <recommendedName>
        <fullName evidence="1">Phosphatidate phosphatase APP1 catalytic domain-containing protein</fullName>
    </recommendedName>
</protein>
<gene>
    <name evidence="2" type="ORF">Fuma_01404</name>
</gene>
<proteinExistence type="predicted"/>
<dbReference type="PANTHER" id="PTHR28208">
    <property type="entry name" value="PHOSPHATIDATE PHOSPHATASE APP1"/>
    <property type="match status" value="1"/>
</dbReference>
<reference evidence="2 3" key="1">
    <citation type="journal article" date="2016" name="Front. Microbiol.">
        <title>Fuerstia marisgermanicae gen. nov., sp. nov., an Unusual Member of the Phylum Planctomycetes from the German Wadden Sea.</title>
        <authorList>
            <person name="Kohn T."/>
            <person name="Heuer A."/>
            <person name="Jogler M."/>
            <person name="Vollmers J."/>
            <person name="Boedeker C."/>
            <person name="Bunk B."/>
            <person name="Rast P."/>
            <person name="Borchert D."/>
            <person name="Glockner I."/>
            <person name="Freese H.M."/>
            <person name="Klenk H.P."/>
            <person name="Overmann J."/>
            <person name="Kaster A.K."/>
            <person name="Rohde M."/>
            <person name="Wiegand S."/>
            <person name="Jogler C."/>
        </authorList>
    </citation>
    <scope>NUCLEOTIDE SEQUENCE [LARGE SCALE GENOMIC DNA]</scope>
    <source>
        <strain evidence="2 3">NH11</strain>
    </source>
</reference>
<feature type="domain" description="Phosphatidate phosphatase APP1 catalytic" evidence="1">
    <location>
        <begin position="167"/>
        <end position="324"/>
    </location>
</feature>